<dbReference type="STRING" id="1588748.HMPREF3182_01454"/>
<comment type="caution">
    <text evidence="2">The sequence shown here is derived from an EMBL/GenBank/DDBJ whole genome shotgun (WGS) entry which is preliminary data.</text>
</comment>
<keyword evidence="1" id="KW-1133">Transmembrane helix</keyword>
<keyword evidence="3" id="KW-1185">Reference proteome</keyword>
<sequence>MLLVKDSAIANIEGSINLMVVFLMQLASDFLLKMSKKMSEICYNVY</sequence>
<proteinExistence type="predicted"/>
<dbReference type="AlphaFoldDB" id="A0A134CD37"/>
<name>A0A134CD37_9FIRM</name>
<dbReference type="EMBL" id="LSDT01000050">
    <property type="protein sequence ID" value="KXB90141.1"/>
    <property type="molecule type" value="Genomic_DNA"/>
</dbReference>
<organism evidence="2 3">
    <name type="scientific">Megasphaera hutchinsoni</name>
    <dbReference type="NCBI Taxonomy" id="1588748"/>
    <lineage>
        <taxon>Bacteria</taxon>
        <taxon>Bacillati</taxon>
        <taxon>Bacillota</taxon>
        <taxon>Negativicutes</taxon>
        <taxon>Veillonellales</taxon>
        <taxon>Veillonellaceae</taxon>
        <taxon>Megasphaera</taxon>
    </lineage>
</organism>
<protein>
    <submittedName>
        <fullName evidence="2">Uncharacterized protein</fullName>
    </submittedName>
</protein>
<reference evidence="3" key="1">
    <citation type="submission" date="2016-01" db="EMBL/GenBank/DDBJ databases">
        <authorList>
            <person name="Mitreva M."/>
            <person name="Pepin K.H."/>
            <person name="Mihindukulasuriya K.A."/>
            <person name="Fulton R."/>
            <person name="Fronick C."/>
            <person name="O'Laughlin M."/>
            <person name="Miner T."/>
            <person name="Herter B."/>
            <person name="Rosa B.A."/>
            <person name="Cordes M."/>
            <person name="Tomlinson C."/>
            <person name="Wollam A."/>
            <person name="Palsikar V.B."/>
            <person name="Mardis E.R."/>
            <person name="Wilson R.K."/>
        </authorList>
    </citation>
    <scope>NUCLEOTIDE SEQUENCE [LARGE SCALE GENOMIC DNA]</scope>
    <source>
        <strain evidence="3">KA00182</strain>
    </source>
</reference>
<keyword evidence="1" id="KW-0812">Transmembrane</keyword>
<dbReference type="Proteomes" id="UP000070160">
    <property type="component" value="Unassembled WGS sequence"/>
</dbReference>
<gene>
    <name evidence="2" type="ORF">HMPREF3182_01454</name>
</gene>
<feature type="transmembrane region" description="Helical" evidence="1">
    <location>
        <begin position="12"/>
        <end position="32"/>
    </location>
</feature>
<accession>A0A134CD37</accession>
<evidence type="ECO:0000256" key="1">
    <source>
        <dbReference type="SAM" id="Phobius"/>
    </source>
</evidence>
<keyword evidence="1" id="KW-0472">Membrane</keyword>
<evidence type="ECO:0000313" key="3">
    <source>
        <dbReference type="Proteomes" id="UP000070160"/>
    </source>
</evidence>
<evidence type="ECO:0000313" key="2">
    <source>
        <dbReference type="EMBL" id="KXB90141.1"/>
    </source>
</evidence>